<evidence type="ECO:0000313" key="3">
    <source>
        <dbReference type="EMBL" id="RYO84803.1"/>
    </source>
</evidence>
<keyword evidence="2" id="KW-1133">Transmembrane helix</keyword>
<dbReference type="EMBL" id="QJNS01000153">
    <property type="protein sequence ID" value="RYO84803.1"/>
    <property type="molecule type" value="Genomic_DNA"/>
</dbReference>
<evidence type="ECO:0000256" key="1">
    <source>
        <dbReference type="SAM" id="MobiDB-lite"/>
    </source>
</evidence>
<evidence type="ECO:0000256" key="2">
    <source>
        <dbReference type="SAM" id="Phobius"/>
    </source>
</evidence>
<keyword evidence="4" id="KW-1185">Reference proteome</keyword>
<proteinExistence type="predicted"/>
<evidence type="ECO:0000313" key="4">
    <source>
        <dbReference type="Proteomes" id="UP000294003"/>
    </source>
</evidence>
<feature type="transmembrane region" description="Helical" evidence="2">
    <location>
        <begin position="120"/>
        <end position="142"/>
    </location>
</feature>
<feature type="transmembrane region" description="Helical" evidence="2">
    <location>
        <begin position="154"/>
        <end position="175"/>
    </location>
</feature>
<comment type="caution">
    <text evidence="3">The sequence shown here is derived from an EMBL/GenBank/DDBJ whole genome shotgun (WGS) entry which is preliminary data.</text>
</comment>
<keyword evidence="2" id="KW-0812">Transmembrane</keyword>
<keyword evidence="2" id="KW-0472">Membrane</keyword>
<gene>
    <name evidence="3" type="ORF">DL762_005464</name>
</gene>
<accession>A0ABY0H4R6</accession>
<dbReference type="Proteomes" id="UP000294003">
    <property type="component" value="Unassembled WGS sequence"/>
</dbReference>
<protein>
    <submittedName>
        <fullName evidence="3">Uncharacterized protein</fullName>
    </submittedName>
</protein>
<sequence>MSHAITVPVPRCRGFTNPVVVLVRTSLETSIQRPSHTTSRAPLQWTRRSLITSRGLRAKPSGKAKATAAVTPRSSQPKPAQPSASAALARNLQAPQTGYAQSLASKSTPTILYEAAPRRAFLMSSYAAGLFGVMAGGVNIWFNVYNVPEGTSFWVSYVFGAVGFMMAALGTRFAMMPASIVRSITLLPAAAAAAAATAQSAKAGAGAAAKAASAARPVLLEVKARRTSPFPFVPLKRMQVEPQQVVMKTRLYTPPKAEPSPYERIAMRREEERRRKEAQQYERDHLMTAPFRDGARAAGTIFAGIRRGLTGEGFMPIEVDGAKYKLDITGGYALEDGRALDRIVKIEEDPGAVRLASQSR</sequence>
<name>A0ABY0H4R6_9PEZI</name>
<feature type="compositionally biased region" description="Low complexity" evidence="1">
    <location>
        <begin position="72"/>
        <end position="86"/>
    </location>
</feature>
<organism evidence="3 4">
    <name type="scientific">Monosporascus cannonballus</name>
    <dbReference type="NCBI Taxonomy" id="155416"/>
    <lineage>
        <taxon>Eukaryota</taxon>
        <taxon>Fungi</taxon>
        <taxon>Dikarya</taxon>
        <taxon>Ascomycota</taxon>
        <taxon>Pezizomycotina</taxon>
        <taxon>Sordariomycetes</taxon>
        <taxon>Xylariomycetidae</taxon>
        <taxon>Xylariales</taxon>
        <taxon>Xylariales incertae sedis</taxon>
        <taxon>Monosporascus</taxon>
    </lineage>
</organism>
<reference evidence="3 4" key="1">
    <citation type="submission" date="2018-06" db="EMBL/GenBank/DDBJ databases">
        <title>Complete Genomes of Monosporascus.</title>
        <authorList>
            <person name="Robinson A.J."/>
            <person name="Natvig D.O."/>
        </authorList>
    </citation>
    <scope>NUCLEOTIDE SEQUENCE [LARGE SCALE GENOMIC DNA]</scope>
    <source>
        <strain evidence="3 4">CBS 609.92</strain>
    </source>
</reference>
<feature type="region of interest" description="Disordered" evidence="1">
    <location>
        <begin position="54"/>
        <end position="86"/>
    </location>
</feature>